<proteinExistence type="inferred from homology"/>
<reference evidence="3 4" key="1">
    <citation type="submission" date="2016-02" db="EMBL/GenBank/DDBJ databases">
        <authorList>
            <person name="Wen L."/>
            <person name="He K."/>
            <person name="Yang H."/>
        </authorList>
    </citation>
    <scope>NUCLEOTIDE SEQUENCE [LARGE SCALE GENOMIC DNA]</scope>
    <source>
        <strain evidence="3">Trichococcus palustris</strain>
    </source>
</reference>
<dbReference type="GO" id="GO:0003676">
    <property type="term" value="F:nucleic acid binding"/>
    <property type="evidence" value="ECO:0007669"/>
    <property type="project" value="InterPro"/>
</dbReference>
<dbReference type="RefSeq" id="WP_087033690.1">
    <property type="nucleotide sequence ID" value="NZ_FJNE01000006.1"/>
</dbReference>
<dbReference type="Proteomes" id="UP000242754">
    <property type="component" value="Unassembled WGS sequence"/>
</dbReference>
<sequence length="407" mass="48048">MRKDIREGVRFYIMNDIKPNYAQMARQYDCDPRTIKKNFEEQQNPELIKPRKPVPEKASKLDPYRTLIEEKVSEGCSATAIYSLLKRRGYEGKITILRDYCRTLKQIKTKKATIRIETNPGLSAQVDWKENMTLYTRSGRPVTFNIFLYVLGYSRMKYLELTFEKKQDTLFMCLNDAFYITGGVPREIWFDNMKTVVNHAKSQYKKVVFHDTFYAFSKDASFQPIACRPFRPQTKGKVEALARTCERLRVMNGEFDDELELSHYVHDLAEELNYEVSQATGQRPIDLWEQEKEHLQAFDFELLAEYSCDDIRRIVSTESMVQFRTSKYSVPIKYIGEEVEIRLTTAFIHIYYNGEMIQTHPISEKKRSYTYDTNDAYEILKSDVFKHKEDEEIYAFIENSLAQYDDV</sequence>
<dbReference type="InterPro" id="IPR036397">
    <property type="entry name" value="RNaseH_sf"/>
</dbReference>
<dbReference type="GO" id="GO:0015074">
    <property type="term" value="P:DNA integration"/>
    <property type="evidence" value="ECO:0007669"/>
    <property type="project" value="InterPro"/>
</dbReference>
<dbReference type="AlphaFoldDB" id="A0A143YSL9"/>
<feature type="domain" description="Integrase catalytic" evidence="2">
    <location>
        <begin position="116"/>
        <end position="292"/>
    </location>
</feature>
<gene>
    <name evidence="3" type="ORF">Tpal_2028</name>
</gene>
<name>A0A143YSL9_9LACT</name>
<evidence type="ECO:0000256" key="1">
    <source>
        <dbReference type="ARBA" id="ARBA00009277"/>
    </source>
</evidence>
<dbReference type="Pfam" id="PF22483">
    <property type="entry name" value="Mu-transpos_C_2"/>
    <property type="match status" value="1"/>
</dbReference>
<evidence type="ECO:0000313" key="4">
    <source>
        <dbReference type="Proteomes" id="UP000242754"/>
    </source>
</evidence>
<evidence type="ECO:0000313" key="3">
    <source>
        <dbReference type="EMBL" id="CZQ96596.1"/>
    </source>
</evidence>
<dbReference type="InterPro" id="IPR054353">
    <property type="entry name" value="IstA-like_C"/>
</dbReference>
<dbReference type="Gene3D" id="3.30.420.10">
    <property type="entry name" value="Ribonuclease H-like superfamily/Ribonuclease H"/>
    <property type="match status" value="1"/>
</dbReference>
<dbReference type="SUPFAM" id="SSF53098">
    <property type="entry name" value="Ribonuclease H-like"/>
    <property type="match status" value="1"/>
</dbReference>
<organism evidence="3 4">
    <name type="scientific">Trichococcus palustris</name>
    <dbReference type="NCBI Taxonomy" id="140314"/>
    <lineage>
        <taxon>Bacteria</taxon>
        <taxon>Bacillati</taxon>
        <taxon>Bacillota</taxon>
        <taxon>Bacilli</taxon>
        <taxon>Lactobacillales</taxon>
        <taxon>Carnobacteriaceae</taxon>
        <taxon>Trichococcus</taxon>
    </lineage>
</organism>
<comment type="similarity">
    <text evidence="1">Belongs to the transposase IS21/IS408/IS1162 family.</text>
</comment>
<dbReference type="InterPro" id="IPR012337">
    <property type="entry name" value="RNaseH-like_sf"/>
</dbReference>
<dbReference type="EMBL" id="FJNE01000006">
    <property type="protein sequence ID" value="CZQ96596.1"/>
    <property type="molecule type" value="Genomic_DNA"/>
</dbReference>
<accession>A0A143YSL9</accession>
<dbReference type="STRING" id="140314.SAMN04488076_10465"/>
<dbReference type="PROSITE" id="PS50994">
    <property type="entry name" value="INTEGRASE"/>
    <property type="match status" value="1"/>
</dbReference>
<dbReference type="OrthoDB" id="92877at2"/>
<protein>
    <submittedName>
        <fullName evidence="3">Integrase catalytic core</fullName>
    </submittedName>
</protein>
<evidence type="ECO:0000259" key="2">
    <source>
        <dbReference type="PROSITE" id="PS50994"/>
    </source>
</evidence>
<dbReference type="InterPro" id="IPR001584">
    <property type="entry name" value="Integrase_cat-core"/>
</dbReference>
<keyword evidence="4" id="KW-1185">Reference proteome</keyword>
<dbReference type="PANTHER" id="PTHR35004:SF6">
    <property type="entry name" value="TRANSPOSASE"/>
    <property type="match status" value="1"/>
</dbReference>
<dbReference type="NCBIfam" id="NF033546">
    <property type="entry name" value="transpos_IS21"/>
    <property type="match status" value="1"/>
</dbReference>
<dbReference type="PANTHER" id="PTHR35004">
    <property type="entry name" value="TRANSPOSASE RV3428C-RELATED"/>
    <property type="match status" value="1"/>
</dbReference>